<dbReference type="InterPro" id="IPR000571">
    <property type="entry name" value="Znf_CCCH"/>
</dbReference>
<evidence type="ECO:0000256" key="3">
    <source>
        <dbReference type="ARBA" id="ARBA00022833"/>
    </source>
</evidence>
<reference evidence="6 7" key="1">
    <citation type="journal article" date="2018" name="Proc. Natl. Acad. Sci. U.S.A.">
        <title>Draft genome sequence of Camellia sinensis var. sinensis provides insights into the evolution of the tea genome and tea quality.</title>
        <authorList>
            <person name="Wei C."/>
            <person name="Yang H."/>
            <person name="Wang S."/>
            <person name="Zhao J."/>
            <person name="Liu C."/>
            <person name="Gao L."/>
            <person name="Xia E."/>
            <person name="Lu Y."/>
            <person name="Tai Y."/>
            <person name="She G."/>
            <person name="Sun J."/>
            <person name="Cao H."/>
            <person name="Tong W."/>
            <person name="Gao Q."/>
            <person name="Li Y."/>
            <person name="Deng W."/>
            <person name="Jiang X."/>
            <person name="Wang W."/>
            <person name="Chen Q."/>
            <person name="Zhang S."/>
            <person name="Li H."/>
            <person name="Wu J."/>
            <person name="Wang P."/>
            <person name="Li P."/>
            <person name="Shi C."/>
            <person name="Zheng F."/>
            <person name="Jian J."/>
            <person name="Huang B."/>
            <person name="Shan D."/>
            <person name="Shi M."/>
            <person name="Fang C."/>
            <person name="Yue Y."/>
            <person name="Li F."/>
            <person name="Li D."/>
            <person name="Wei S."/>
            <person name="Han B."/>
            <person name="Jiang C."/>
            <person name="Yin Y."/>
            <person name="Xia T."/>
            <person name="Zhang Z."/>
            <person name="Bennetzen J.L."/>
            <person name="Zhao S."/>
            <person name="Wan X."/>
        </authorList>
    </citation>
    <scope>NUCLEOTIDE SEQUENCE [LARGE SCALE GENOMIC DNA]</scope>
    <source>
        <strain evidence="7">cv. Shuchazao</strain>
        <tissue evidence="6">Leaf</tissue>
    </source>
</reference>
<dbReference type="Gene3D" id="4.10.1000.10">
    <property type="entry name" value="Zinc finger, CCCH-type"/>
    <property type="match status" value="1"/>
</dbReference>
<gene>
    <name evidence="6" type="ORF">TEA_015048</name>
</gene>
<accession>A0A4S4EDD3</accession>
<evidence type="ECO:0000256" key="4">
    <source>
        <dbReference type="PROSITE-ProRule" id="PRU00723"/>
    </source>
</evidence>
<dbReference type="PROSITE" id="PS50103">
    <property type="entry name" value="ZF_C3H1"/>
    <property type="match status" value="1"/>
</dbReference>
<dbReference type="AlphaFoldDB" id="A0A4S4EDD3"/>
<proteinExistence type="predicted"/>
<evidence type="ECO:0000259" key="5">
    <source>
        <dbReference type="PROSITE" id="PS50103"/>
    </source>
</evidence>
<name>A0A4S4EDD3_CAMSN</name>
<feature type="domain" description="C3H1-type" evidence="5">
    <location>
        <begin position="20"/>
        <end position="47"/>
    </location>
</feature>
<dbReference type="Proteomes" id="UP000306102">
    <property type="component" value="Unassembled WGS sequence"/>
</dbReference>
<organism evidence="6 7">
    <name type="scientific">Camellia sinensis var. sinensis</name>
    <name type="common">China tea</name>
    <dbReference type="NCBI Taxonomy" id="542762"/>
    <lineage>
        <taxon>Eukaryota</taxon>
        <taxon>Viridiplantae</taxon>
        <taxon>Streptophyta</taxon>
        <taxon>Embryophyta</taxon>
        <taxon>Tracheophyta</taxon>
        <taxon>Spermatophyta</taxon>
        <taxon>Magnoliopsida</taxon>
        <taxon>eudicotyledons</taxon>
        <taxon>Gunneridae</taxon>
        <taxon>Pentapetalae</taxon>
        <taxon>asterids</taxon>
        <taxon>Ericales</taxon>
        <taxon>Theaceae</taxon>
        <taxon>Camellia</taxon>
    </lineage>
</organism>
<evidence type="ECO:0000313" key="7">
    <source>
        <dbReference type="Proteomes" id="UP000306102"/>
    </source>
</evidence>
<dbReference type="Pfam" id="PF25427">
    <property type="entry name" value="zf-CCCH_UNK"/>
    <property type="match status" value="1"/>
</dbReference>
<comment type="caution">
    <text evidence="6">The sequence shown here is derived from an EMBL/GenBank/DDBJ whole genome shotgun (WGS) entry which is preliminary data.</text>
</comment>
<dbReference type="GO" id="GO:0008270">
    <property type="term" value="F:zinc ion binding"/>
    <property type="evidence" value="ECO:0007669"/>
    <property type="project" value="UniProtKB-KW"/>
</dbReference>
<dbReference type="SMART" id="SM00356">
    <property type="entry name" value="ZnF_C3H1"/>
    <property type="match status" value="1"/>
</dbReference>
<dbReference type="SUPFAM" id="SSF90229">
    <property type="entry name" value="CCCH zinc finger"/>
    <property type="match status" value="1"/>
</dbReference>
<keyword evidence="2 4" id="KW-0863">Zinc-finger</keyword>
<dbReference type="EMBL" id="SDRB02005629">
    <property type="protein sequence ID" value="THG13874.1"/>
    <property type="molecule type" value="Genomic_DNA"/>
</dbReference>
<keyword evidence="1 4" id="KW-0479">Metal-binding</keyword>
<evidence type="ECO:0000256" key="1">
    <source>
        <dbReference type="ARBA" id="ARBA00022723"/>
    </source>
</evidence>
<evidence type="ECO:0000313" key="6">
    <source>
        <dbReference type="EMBL" id="THG13874.1"/>
    </source>
</evidence>
<dbReference type="STRING" id="542762.A0A4S4EDD3"/>
<feature type="zinc finger region" description="C3H1-type" evidence="4">
    <location>
        <begin position="20"/>
        <end position="47"/>
    </location>
</feature>
<dbReference type="InterPro" id="IPR036855">
    <property type="entry name" value="Znf_CCCH_sf"/>
</dbReference>
<keyword evidence="3 4" id="KW-0862">Zinc</keyword>
<evidence type="ECO:0000256" key="2">
    <source>
        <dbReference type="ARBA" id="ARBA00022771"/>
    </source>
</evidence>
<sequence>MNPRMNMMNPLVNRGIGHIFYKTRVCLKFLEGSCWNGEHCSFAHGTEDLREPPLNWKEIVAKNVPMGTSAIFFMKIHQNLRMRRGGLGISALDIGTTGLMMVHRSGPDQPKVNKHANGNAIVDAFGFDMKPTYWKTKLYIKWDHSCAMRFTSELVVTEELHCNEFERRLCDDIRGMVAGSLHRSYRKLIEAVTHVEAVVLDMRRNREEAILVTPTI</sequence>
<protein>
    <recommendedName>
        <fullName evidence="5">C3H1-type domain-containing protein</fullName>
    </recommendedName>
</protein>
<keyword evidence="7" id="KW-1185">Reference proteome</keyword>